<dbReference type="Proteomes" id="UP000824120">
    <property type="component" value="Chromosome 7"/>
</dbReference>
<gene>
    <name evidence="2" type="ORF">H5410_035692</name>
</gene>
<dbReference type="PANTHER" id="PTHR37384">
    <property type="entry name" value="OS01G0835600 PROTEIN"/>
    <property type="match status" value="1"/>
</dbReference>
<protein>
    <recommendedName>
        <fullName evidence="1">PTM/DIR17-like Tudor domain-containing protein</fullName>
    </recommendedName>
</protein>
<dbReference type="OrthoDB" id="168165at2759"/>
<feature type="domain" description="PTM/DIR17-like Tudor" evidence="1">
    <location>
        <begin position="58"/>
        <end position="98"/>
    </location>
</feature>
<evidence type="ECO:0000259" key="1">
    <source>
        <dbReference type="Pfam" id="PF21743"/>
    </source>
</evidence>
<dbReference type="Gene3D" id="2.30.30.140">
    <property type="match status" value="1"/>
</dbReference>
<dbReference type="Pfam" id="PF21743">
    <property type="entry name" value="PTM_DIR17_Tudor"/>
    <property type="match status" value="1"/>
</dbReference>
<dbReference type="InterPro" id="IPR047365">
    <property type="entry name" value="Tudor_AtPTM-like"/>
</dbReference>
<organism evidence="2 3">
    <name type="scientific">Solanum commersonii</name>
    <name type="common">Commerson's wild potato</name>
    <name type="synonym">Commerson's nightshade</name>
    <dbReference type="NCBI Taxonomy" id="4109"/>
    <lineage>
        <taxon>Eukaryota</taxon>
        <taxon>Viridiplantae</taxon>
        <taxon>Streptophyta</taxon>
        <taxon>Embryophyta</taxon>
        <taxon>Tracheophyta</taxon>
        <taxon>Spermatophyta</taxon>
        <taxon>Magnoliopsida</taxon>
        <taxon>eudicotyledons</taxon>
        <taxon>Gunneridae</taxon>
        <taxon>Pentapetalae</taxon>
        <taxon>asterids</taxon>
        <taxon>lamiids</taxon>
        <taxon>Solanales</taxon>
        <taxon>Solanaceae</taxon>
        <taxon>Solanoideae</taxon>
        <taxon>Solaneae</taxon>
        <taxon>Solanum</taxon>
    </lineage>
</organism>
<accession>A0A9J5Y5F8</accession>
<proteinExistence type="predicted"/>
<name>A0A9J5Y5F8_SOLCO</name>
<dbReference type="AlphaFoldDB" id="A0A9J5Y5F8"/>
<reference evidence="2 3" key="1">
    <citation type="submission" date="2020-09" db="EMBL/GenBank/DDBJ databases">
        <title>De no assembly of potato wild relative species, Solanum commersonii.</title>
        <authorList>
            <person name="Cho K."/>
        </authorList>
    </citation>
    <scope>NUCLEOTIDE SEQUENCE [LARGE SCALE GENOMIC DNA]</scope>
    <source>
        <strain evidence="2">LZ3.2</strain>
        <tissue evidence="2">Leaf</tissue>
    </source>
</reference>
<sequence>MNFLCKENNVDKSLARRVLEIPGEPNVVINGLPPISSNADIFLPCPIVTRAKSHKNIDFGKLYYNGKLQKFDEENGWFRVKYGDGDIEDLERHELEEFILSQLKNGRGDSCMFPPR</sequence>
<keyword evidence="3" id="KW-1185">Reference proteome</keyword>
<comment type="caution">
    <text evidence="2">The sequence shown here is derived from an EMBL/GenBank/DDBJ whole genome shotgun (WGS) entry which is preliminary data.</text>
</comment>
<dbReference type="EMBL" id="JACXVP010000007">
    <property type="protein sequence ID" value="KAG5594460.1"/>
    <property type="molecule type" value="Genomic_DNA"/>
</dbReference>
<evidence type="ECO:0000313" key="2">
    <source>
        <dbReference type="EMBL" id="KAG5594460.1"/>
    </source>
</evidence>
<evidence type="ECO:0000313" key="3">
    <source>
        <dbReference type="Proteomes" id="UP000824120"/>
    </source>
</evidence>
<dbReference type="PANTHER" id="PTHR37384:SF1">
    <property type="entry name" value="OS01G0835600 PROTEIN"/>
    <property type="match status" value="1"/>
</dbReference>